<evidence type="ECO:0000313" key="2">
    <source>
        <dbReference type="EMBL" id="TPX53968.1"/>
    </source>
</evidence>
<proteinExistence type="predicted"/>
<dbReference type="EMBL" id="QEAM01000001">
    <property type="protein sequence ID" value="TPX51854.1"/>
    <property type="molecule type" value="Genomic_DNA"/>
</dbReference>
<dbReference type="AlphaFoldDB" id="A0A507DSN6"/>
<dbReference type="VEuPathDB" id="FungiDB:SeMB42_g00525"/>
<keyword evidence="3" id="KW-1185">Reference proteome</keyword>
<dbReference type="PANTHER" id="PTHR13618">
    <property type="entry name" value="LEUCINE ZIPPER CONTAINING TRANSCRIPTION FACTOR LZF1"/>
    <property type="match status" value="1"/>
</dbReference>
<dbReference type="InterPro" id="IPR028241">
    <property type="entry name" value="RAVE2/Rogdi"/>
</dbReference>
<dbReference type="Proteomes" id="UP000320475">
    <property type="component" value="Unassembled WGS sequence"/>
</dbReference>
<name>A0A507DSN6_9FUNG</name>
<reference evidence="3 4" key="1">
    <citation type="journal article" date="2019" name="Sci. Rep.">
        <title>Comparative genomics of chytrid fungi reveal insights into the obligate biotrophic and pathogenic lifestyle of Synchytrium endobioticum.</title>
        <authorList>
            <person name="van de Vossenberg B.T.L.H."/>
            <person name="Warris S."/>
            <person name="Nguyen H.D.T."/>
            <person name="van Gent-Pelzer M.P.E."/>
            <person name="Joly D.L."/>
            <person name="van de Geest H.C."/>
            <person name="Bonants P.J.M."/>
            <person name="Smith D.S."/>
            <person name="Levesque C.A."/>
            <person name="van der Lee T.A.J."/>
        </authorList>
    </citation>
    <scope>NUCLEOTIDE SEQUENCE [LARGE SCALE GENOMIC DNA]</scope>
    <source>
        <strain evidence="1 4">LEV6574</strain>
        <strain evidence="2 3">MB42</strain>
    </source>
</reference>
<dbReference type="OrthoDB" id="66510at2759"/>
<evidence type="ECO:0000313" key="3">
    <source>
        <dbReference type="Proteomes" id="UP000317494"/>
    </source>
</evidence>
<sequence length="223" mass="24424">MSYAMALAKEDQATLVQKQKEAVKRELAHVIQIRVPAALNEIQRLLNDALSILSGSAEVGSNSKSTSAATLAITSPTNDAIKGFLTINGTSLVKGDLTIKFNHYNRGNLYKVTVNTSRPHNLLQLQLAKNCIIAATGTVEDSSFPCLDRCHLMLVFKRLNEQILRASRILQTPSDDHLFPLRESDPKMFAPDLPEDLIVEFHISGGASLVSDTIQRLSEDDGV</sequence>
<dbReference type="GO" id="GO:0043291">
    <property type="term" value="C:RAVE complex"/>
    <property type="evidence" value="ECO:0007669"/>
    <property type="project" value="TreeGrafter"/>
</dbReference>
<evidence type="ECO:0000313" key="1">
    <source>
        <dbReference type="EMBL" id="TPX51854.1"/>
    </source>
</evidence>
<organism evidence="2 3">
    <name type="scientific">Synchytrium endobioticum</name>
    <dbReference type="NCBI Taxonomy" id="286115"/>
    <lineage>
        <taxon>Eukaryota</taxon>
        <taxon>Fungi</taxon>
        <taxon>Fungi incertae sedis</taxon>
        <taxon>Chytridiomycota</taxon>
        <taxon>Chytridiomycota incertae sedis</taxon>
        <taxon>Chytridiomycetes</taxon>
        <taxon>Synchytriales</taxon>
        <taxon>Synchytriaceae</taxon>
        <taxon>Synchytrium</taxon>
    </lineage>
</organism>
<dbReference type="EMBL" id="QEAN01000010">
    <property type="protein sequence ID" value="TPX53968.1"/>
    <property type="molecule type" value="Genomic_DNA"/>
</dbReference>
<gene>
    <name evidence="1" type="ORF">SeLEV6574_g00049</name>
    <name evidence="2" type="ORF">SeMB42_g00525</name>
</gene>
<evidence type="ECO:0000313" key="4">
    <source>
        <dbReference type="Proteomes" id="UP000320475"/>
    </source>
</evidence>
<comment type="caution">
    <text evidence="2">The sequence shown here is derived from an EMBL/GenBank/DDBJ whole genome shotgun (WGS) entry which is preliminary data.</text>
</comment>
<dbReference type="Proteomes" id="UP000317494">
    <property type="component" value="Unassembled WGS sequence"/>
</dbReference>
<dbReference type="STRING" id="286115.A0A507DSN6"/>
<dbReference type="PANTHER" id="PTHR13618:SF1">
    <property type="entry name" value="PROTEIN ROGDI HOMOLOG"/>
    <property type="match status" value="1"/>
</dbReference>
<dbReference type="Pfam" id="PF10259">
    <property type="entry name" value="Rogdi_lz"/>
    <property type="match status" value="1"/>
</dbReference>
<protein>
    <submittedName>
        <fullName evidence="2">Uncharacterized protein</fullName>
    </submittedName>
</protein>
<accession>A0A507DSN6</accession>